<dbReference type="PANTHER" id="PTHR43030">
    <property type="entry name" value="PHOSPHOENOLPYRUVATE SYNTHASE"/>
    <property type="match status" value="1"/>
</dbReference>
<dbReference type="InterPro" id="IPR036637">
    <property type="entry name" value="Phosphohistidine_dom_sf"/>
</dbReference>
<evidence type="ECO:0000256" key="3">
    <source>
        <dbReference type="ARBA" id="ARBA00004742"/>
    </source>
</evidence>
<dbReference type="PATRIC" id="fig|408015.6.peg.5487"/>
<protein>
    <recommendedName>
        <fullName evidence="6 15">Phosphoenolpyruvate synthase</fullName>
        <shortName evidence="15">PEP synthase</shortName>
        <ecNumber evidence="5 15">2.7.9.2</ecNumber>
    </recommendedName>
    <alternativeName>
        <fullName evidence="13 15">Pyruvate, water dikinase</fullName>
    </alternativeName>
</protein>
<dbReference type="InterPro" id="IPR013815">
    <property type="entry name" value="ATP_grasp_subdomain_1"/>
</dbReference>
<organism evidence="19 20">
    <name type="scientific">Streptomyces xiamenensis</name>
    <dbReference type="NCBI Taxonomy" id="408015"/>
    <lineage>
        <taxon>Bacteria</taxon>
        <taxon>Bacillati</taxon>
        <taxon>Actinomycetota</taxon>
        <taxon>Actinomycetes</taxon>
        <taxon>Kitasatosporales</taxon>
        <taxon>Streptomycetaceae</taxon>
        <taxon>Streptomyces</taxon>
    </lineage>
</organism>
<dbReference type="KEGG" id="sxi:SXIM_54220"/>
<dbReference type="PROSITE" id="PS00742">
    <property type="entry name" value="PEP_ENZYMES_2"/>
    <property type="match status" value="1"/>
</dbReference>
<evidence type="ECO:0000256" key="7">
    <source>
        <dbReference type="ARBA" id="ARBA00022679"/>
    </source>
</evidence>
<keyword evidence="10 15" id="KW-0418">Kinase</keyword>
<dbReference type="FunFam" id="3.30.1490.20:FF:000010">
    <property type="entry name" value="Phosphoenolpyruvate synthase"/>
    <property type="match status" value="1"/>
</dbReference>
<dbReference type="InterPro" id="IPR023151">
    <property type="entry name" value="PEP_util_CS"/>
</dbReference>
<dbReference type="SUPFAM" id="SSF52009">
    <property type="entry name" value="Phosphohistidine domain"/>
    <property type="match status" value="1"/>
</dbReference>
<dbReference type="FunFam" id="3.30.470.20:FF:000017">
    <property type="entry name" value="Phosphoenolpyruvate synthase"/>
    <property type="match status" value="1"/>
</dbReference>
<dbReference type="STRING" id="408015.SXIM_54220"/>
<dbReference type="GO" id="GO:0046872">
    <property type="term" value="F:metal ion binding"/>
    <property type="evidence" value="ECO:0007669"/>
    <property type="project" value="UniProtKB-KW"/>
</dbReference>
<evidence type="ECO:0000256" key="6">
    <source>
        <dbReference type="ARBA" id="ARBA00021623"/>
    </source>
</evidence>
<dbReference type="NCBIfam" id="NF005057">
    <property type="entry name" value="PRK06464.1"/>
    <property type="match status" value="1"/>
</dbReference>
<evidence type="ECO:0000259" key="16">
    <source>
        <dbReference type="Pfam" id="PF00391"/>
    </source>
</evidence>
<keyword evidence="8 15" id="KW-0479">Metal-binding</keyword>
<dbReference type="PROSITE" id="PS00370">
    <property type="entry name" value="PEP_ENZYMES_PHOS_SITE"/>
    <property type="match status" value="1"/>
</dbReference>
<dbReference type="GO" id="GO:0006094">
    <property type="term" value="P:gluconeogenesis"/>
    <property type="evidence" value="ECO:0007669"/>
    <property type="project" value="UniProtKB-UniPathway"/>
</dbReference>
<dbReference type="Pfam" id="PF02896">
    <property type="entry name" value="PEP-utilizers_C"/>
    <property type="match status" value="1"/>
</dbReference>
<comment type="cofactor">
    <cofactor evidence="1 15">
        <name>Mg(2+)</name>
        <dbReference type="ChEBI" id="CHEBI:18420"/>
    </cofactor>
</comment>
<dbReference type="GO" id="GO:0008986">
    <property type="term" value="F:pyruvate, water dikinase activity"/>
    <property type="evidence" value="ECO:0007669"/>
    <property type="project" value="UniProtKB-EC"/>
</dbReference>
<dbReference type="Gene3D" id="3.20.20.60">
    <property type="entry name" value="Phosphoenolpyruvate-binding domains"/>
    <property type="match status" value="1"/>
</dbReference>
<dbReference type="EMBL" id="CP009922">
    <property type="protein sequence ID" value="AKG46806.1"/>
    <property type="molecule type" value="Genomic_DNA"/>
</dbReference>
<dbReference type="PANTHER" id="PTHR43030:SF1">
    <property type="entry name" value="PHOSPHOENOLPYRUVATE SYNTHASE"/>
    <property type="match status" value="1"/>
</dbReference>
<accession>A0A0F7CQQ2</accession>
<dbReference type="EC" id="2.7.9.2" evidence="5 15"/>
<comment type="pathway">
    <text evidence="3 15">Carbohydrate biosynthesis; gluconeogenesis.</text>
</comment>
<gene>
    <name evidence="19" type="ORF">SXIM_54220</name>
</gene>
<evidence type="ECO:0000256" key="12">
    <source>
        <dbReference type="ARBA" id="ARBA00022842"/>
    </source>
</evidence>
<keyword evidence="11 15" id="KW-0067">ATP-binding</keyword>
<evidence type="ECO:0000256" key="4">
    <source>
        <dbReference type="ARBA" id="ARBA00007837"/>
    </source>
</evidence>
<keyword evidence="20" id="KW-1185">Reference proteome</keyword>
<dbReference type="SUPFAM" id="SSF51621">
    <property type="entry name" value="Phosphoenolpyruvate/pyruvate domain"/>
    <property type="match status" value="1"/>
</dbReference>
<dbReference type="InterPro" id="IPR015813">
    <property type="entry name" value="Pyrv/PenolPyrv_kinase-like_dom"/>
</dbReference>
<evidence type="ECO:0000256" key="1">
    <source>
        <dbReference type="ARBA" id="ARBA00001946"/>
    </source>
</evidence>
<evidence type="ECO:0000256" key="8">
    <source>
        <dbReference type="ARBA" id="ARBA00022723"/>
    </source>
</evidence>
<dbReference type="Gene3D" id="3.50.30.10">
    <property type="entry name" value="Phosphohistidine domain"/>
    <property type="match status" value="1"/>
</dbReference>
<dbReference type="Pfam" id="PF01326">
    <property type="entry name" value="PPDK_N"/>
    <property type="match status" value="1"/>
</dbReference>
<evidence type="ECO:0000313" key="20">
    <source>
        <dbReference type="Proteomes" id="UP000034034"/>
    </source>
</evidence>
<dbReference type="UniPathway" id="UPA00138"/>
<dbReference type="SUPFAM" id="SSF56059">
    <property type="entry name" value="Glutathione synthetase ATP-binding domain-like"/>
    <property type="match status" value="1"/>
</dbReference>
<dbReference type="HOGENOM" id="CLU_007308_6_2_11"/>
<evidence type="ECO:0000256" key="10">
    <source>
        <dbReference type="ARBA" id="ARBA00022777"/>
    </source>
</evidence>
<evidence type="ECO:0000256" key="2">
    <source>
        <dbReference type="ARBA" id="ARBA00002988"/>
    </source>
</evidence>
<sequence length="803" mass="87029">MADLPGAGAAGDRVRWFGDISVHDIPVVGGKNASLGELIAHLAPHGIKVPDGFATTADAYREFLGTDGLRERVAGQLDLLRGGAELADVGAAIRDMILATPLPTALDRALRDAYHTLCHRLRRENADVAVRSSATAEDLPEASFAGQQETFLGITGADGVTDACRRCYASLFTDRAISYREHHGFDHLKVALSVGVQQMVRSDRACAGVMFTLDTDSGFPRVVLVNAAYGLGESVVSGAVDPDEYQVFKPFLDKSDLTPVLSRKSGGKQTKIVYSDAAQPPTRTVETTEAERQGWVLSDQEILLLARWATAVEDHYGRPMDIEWAKDGDTGQLHIVQARPETVQARKGAATLRSYRLTEPGEDLLSGLAIGDAIAAGPTRTLHDISEAERFEDGAVLVADTTDPDWEPVMQRAAAIVTNHGGRTSHAAIVSRELGVPAVVGTGDATATLGDGLPVTVSCAEGETGHVYDGLLEFEERDIDLTRVPETRTRVMLNIANPAAAYRWWRLPADGVGLARIEFLVANHIGVHPMALVHYRDLTDPVTQHQIDTLTAGYEDKTAYFVDRLAQGIGRIAAAWWPRPVIVRTSDFKTNEYARLVGGLAFEPTEGNPMLGWRGASRYYHEGYRTGFGLECRALRRVRDEMGLTNTVVMIPFCRTLAEADLVLQTMAGHDLIRGRNGLEVYMMAEIPSNIILARSFAERFDGFSIGSNDLTQLTLGVDRDSTELAELFDERDPAVIHSIEELIAAAHAERRHVGLCGQRPSDDPGFAGLLVRAGIDSVSVAPDSFLRVKDNIAAAEASENTP</sequence>
<dbReference type="Proteomes" id="UP000034034">
    <property type="component" value="Chromosome"/>
</dbReference>
<comment type="catalytic activity">
    <reaction evidence="14 15">
        <text>pyruvate + ATP + H2O = phosphoenolpyruvate + AMP + phosphate + 2 H(+)</text>
        <dbReference type="Rhea" id="RHEA:11364"/>
        <dbReference type="ChEBI" id="CHEBI:15361"/>
        <dbReference type="ChEBI" id="CHEBI:15377"/>
        <dbReference type="ChEBI" id="CHEBI:15378"/>
        <dbReference type="ChEBI" id="CHEBI:30616"/>
        <dbReference type="ChEBI" id="CHEBI:43474"/>
        <dbReference type="ChEBI" id="CHEBI:58702"/>
        <dbReference type="ChEBI" id="CHEBI:456215"/>
        <dbReference type="EC" id="2.7.9.2"/>
    </reaction>
</comment>
<feature type="domain" description="PEP-utilising enzyme mobile" evidence="16">
    <location>
        <begin position="391"/>
        <end position="462"/>
    </location>
</feature>
<evidence type="ECO:0000256" key="13">
    <source>
        <dbReference type="ARBA" id="ARBA00033470"/>
    </source>
</evidence>
<comment type="similarity">
    <text evidence="4 15">Belongs to the PEP-utilizing enzyme family.</text>
</comment>
<evidence type="ECO:0000313" key="19">
    <source>
        <dbReference type="EMBL" id="AKG46806.1"/>
    </source>
</evidence>
<dbReference type="Gene3D" id="3.30.1490.20">
    <property type="entry name" value="ATP-grasp fold, A domain"/>
    <property type="match status" value="1"/>
</dbReference>
<dbReference type="InterPro" id="IPR006319">
    <property type="entry name" value="PEP_synth"/>
</dbReference>
<keyword evidence="9 15" id="KW-0547">Nucleotide-binding</keyword>
<dbReference type="InterPro" id="IPR000121">
    <property type="entry name" value="PEP_util_C"/>
</dbReference>
<feature type="domain" description="PEP-utilising enzyme C-terminal" evidence="18">
    <location>
        <begin position="483"/>
        <end position="796"/>
    </location>
</feature>
<evidence type="ECO:0000256" key="11">
    <source>
        <dbReference type="ARBA" id="ARBA00022840"/>
    </source>
</evidence>
<dbReference type="InterPro" id="IPR002192">
    <property type="entry name" value="PPDK_AMP/ATP-bd"/>
</dbReference>
<evidence type="ECO:0000256" key="14">
    <source>
        <dbReference type="ARBA" id="ARBA00047700"/>
    </source>
</evidence>
<reference evidence="19" key="1">
    <citation type="submission" date="2019-08" db="EMBL/GenBank/DDBJ databases">
        <title>Complete genome sequence of a mangrove-derived Streptomyces xiamenensis.</title>
        <authorList>
            <person name="Xu J."/>
        </authorList>
    </citation>
    <scope>NUCLEOTIDE SEQUENCE</scope>
    <source>
        <strain evidence="19">318</strain>
    </source>
</reference>
<evidence type="ECO:0000256" key="9">
    <source>
        <dbReference type="ARBA" id="ARBA00022741"/>
    </source>
</evidence>
<dbReference type="AlphaFoldDB" id="A0A0F7CQQ2"/>
<dbReference type="NCBIfam" id="TIGR01418">
    <property type="entry name" value="PEP_synth"/>
    <property type="match status" value="1"/>
</dbReference>
<dbReference type="GO" id="GO:0005524">
    <property type="term" value="F:ATP binding"/>
    <property type="evidence" value="ECO:0007669"/>
    <property type="project" value="UniProtKB-KW"/>
</dbReference>
<dbReference type="Gene3D" id="3.30.470.20">
    <property type="entry name" value="ATP-grasp fold, B domain"/>
    <property type="match status" value="1"/>
</dbReference>
<proteinExistence type="inferred from homology"/>
<dbReference type="InterPro" id="IPR008279">
    <property type="entry name" value="PEP-util_enz_mobile_dom"/>
</dbReference>
<evidence type="ECO:0000259" key="18">
    <source>
        <dbReference type="Pfam" id="PF02896"/>
    </source>
</evidence>
<dbReference type="InterPro" id="IPR018274">
    <property type="entry name" value="PEP_util_AS"/>
</dbReference>
<evidence type="ECO:0000259" key="17">
    <source>
        <dbReference type="Pfam" id="PF01326"/>
    </source>
</evidence>
<keyword evidence="12 15" id="KW-0460">Magnesium</keyword>
<evidence type="ECO:0000256" key="15">
    <source>
        <dbReference type="PIRNR" id="PIRNR000854"/>
    </source>
</evidence>
<dbReference type="Pfam" id="PF00391">
    <property type="entry name" value="PEP-utilizers"/>
    <property type="match status" value="1"/>
</dbReference>
<comment type="function">
    <text evidence="2 15">Catalyzes the phosphorylation of pyruvate to phosphoenolpyruvate.</text>
</comment>
<keyword evidence="7 15" id="KW-0808">Transferase</keyword>
<name>A0A0F7CQQ2_9ACTN</name>
<feature type="domain" description="Pyruvate phosphate dikinase AMP/ATP-binding" evidence="17">
    <location>
        <begin position="26"/>
        <end position="349"/>
    </location>
</feature>
<dbReference type="InterPro" id="IPR040442">
    <property type="entry name" value="Pyrv_kinase-like_dom_sf"/>
</dbReference>
<dbReference type="PIRSF" id="PIRSF000854">
    <property type="entry name" value="PEP_synthase"/>
    <property type="match status" value="1"/>
</dbReference>
<evidence type="ECO:0000256" key="5">
    <source>
        <dbReference type="ARBA" id="ARBA00011996"/>
    </source>
</evidence>